<dbReference type="InterPro" id="IPR044844">
    <property type="entry name" value="Trans_IPPS_euk-type"/>
</dbReference>
<dbReference type="InterPro" id="IPR008949">
    <property type="entry name" value="Isoprenoid_synthase_dom_sf"/>
</dbReference>
<reference evidence="1 2" key="1">
    <citation type="submission" date="2019-06" db="EMBL/GenBank/DDBJ databases">
        <title>Cerasibacillus sp. nov., isolated from maize field.</title>
        <authorList>
            <person name="Lin S.-Y."/>
            <person name="Tsai C.-F."/>
            <person name="Young C.-C."/>
        </authorList>
    </citation>
    <scope>NUCLEOTIDE SEQUENCE [LARGE SCALE GENOMIC DNA]</scope>
    <source>
        <strain evidence="1 2">CC-CFT480</strain>
    </source>
</reference>
<dbReference type="SUPFAM" id="SSF48576">
    <property type="entry name" value="Terpenoid synthases"/>
    <property type="match status" value="1"/>
</dbReference>
<evidence type="ECO:0000313" key="2">
    <source>
        <dbReference type="Proteomes" id="UP000321574"/>
    </source>
</evidence>
<keyword evidence="2" id="KW-1185">Reference proteome</keyword>
<name>A0A5C8NS56_9BACI</name>
<protein>
    <submittedName>
        <fullName evidence="1">Phytoene/squalene synthase family protein</fullName>
    </submittedName>
</protein>
<dbReference type="AlphaFoldDB" id="A0A5C8NS56"/>
<dbReference type="Proteomes" id="UP000321574">
    <property type="component" value="Unassembled WGS sequence"/>
</dbReference>
<dbReference type="OrthoDB" id="9787280at2"/>
<comment type="caution">
    <text evidence="1">The sequence shown here is derived from an EMBL/GenBank/DDBJ whole genome shotgun (WGS) entry which is preliminary data.</text>
</comment>
<dbReference type="PANTHER" id="PTHR11626:SF2">
    <property type="entry name" value="SQUALENE SYNTHASE"/>
    <property type="match status" value="1"/>
</dbReference>
<gene>
    <name evidence="1" type="ORF">FHP05_10880</name>
</gene>
<dbReference type="EMBL" id="VDUW01000007">
    <property type="protein sequence ID" value="TXL63675.1"/>
    <property type="molecule type" value="Genomic_DNA"/>
</dbReference>
<sequence>MIEGGTSLDKKLEKEAMHVLKLTSRTFYIPIKLLKPKLRKTVGSAYLCMRAIDEIEDHIQLESEIKQHLLRETSQLLKQQPFDKGKYQSLIQPYEKYLPEVTIRLGDWIDFCPDEITGTVTDATSVMANGMAKWVDKGWKVKTEEDLDEYTYYVAGLVGIMLSDIWKWYDGTTTNRELAIGYGRGLQAVNVLRNVDEDRERGVQFFPDSWTKDDMFAYAEENLRKADAYMKDIKTKNILLFCKIPLALAKRTLKALKRGQEKMTRQEVEETVEQIVNE</sequence>
<organism evidence="1 2">
    <name type="scientific">Cerasibacillus terrae</name>
    <dbReference type="NCBI Taxonomy" id="2498845"/>
    <lineage>
        <taxon>Bacteria</taxon>
        <taxon>Bacillati</taxon>
        <taxon>Bacillota</taxon>
        <taxon>Bacilli</taxon>
        <taxon>Bacillales</taxon>
        <taxon>Bacillaceae</taxon>
        <taxon>Cerasibacillus</taxon>
    </lineage>
</organism>
<dbReference type="GO" id="GO:0051996">
    <property type="term" value="F:squalene synthase [NAD(P)H] activity"/>
    <property type="evidence" value="ECO:0007669"/>
    <property type="project" value="InterPro"/>
</dbReference>
<proteinExistence type="predicted"/>
<dbReference type="Pfam" id="PF00494">
    <property type="entry name" value="SQS_PSY"/>
    <property type="match status" value="1"/>
</dbReference>
<dbReference type="Gene3D" id="1.10.600.10">
    <property type="entry name" value="Farnesyl Diphosphate Synthase"/>
    <property type="match status" value="1"/>
</dbReference>
<accession>A0A5C8NS56</accession>
<evidence type="ECO:0000313" key="1">
    <source>
        <dbReference type="EMBL" id="TXL63675.1"/>
    </source>
</evidence>
<dbReference type="PANTHER" id="PTHR11626">
    <property type="entry name" value="FARNESYL-DIPHOSPHATE FARNESYLTRANSFERASE"/>
    <property type="match status" value="1"/>
</dbReference>
<dbReference type="InterPro" id="IPR002060">
    <property type="entry name" value="Squ/phyt_synthse"/>
</dbReference>
<dbReference type="GO" id="GO:0045338">
    <property type="term" value="P:farnesyl diphosphate metabolic process"/>
    <property type="evidence" value="ECO:0007669"/>
    <property type="project" value="InterPro"/>
</dbReference>